<dbReference type="PANTHER" id="PTHR43557">
    <property type="entry name" value="APOPTOSIS-INDUCING FACTOR 1"/>
    <property type="match status" value="1"/>
</dbReference>
<gene>
    <name evidence="6" type="ORF">GCM10007269_06170</name>
</gene>
<dbReference type="Gene3D" id="3.50.50.60">
    <property type="entry name" value="FAD/NAD(P)-binding domain"/>
    <property type="match status" value="2"/>
</dbReference>
<keyword evidence="4" id="KW-0560">Oxidoreductase</keyword>
<comment type="caution">
    <text evidence="6">The sequence shown here is derived from an EMBL/GenBank/DDBJ whole genome shotgun (WGS) entry which is preliminary data.</text>
</comment>
<comment type="cofactor">
    <cofactor evidence="1">
        <name>FAD</name>
        <dbReference type="ChEBI" id="CHEBI:57692"/>
    </cofactor>
</comment>
<dbReference type="InterPro" id="IPR036188">
    <property type="entry name" value="FAD/NAD-bd_sf"/>
</dbReference>
<keyword evidence="2" id="KW-0285">Flavoprotein</keyword>
<proteinExistence type="predicted"/>
<protein>
    <submittedName>
        <fullName evidence="6">Pyridine nucleotide-disulfide oxidoreductase</fullName>
    </submittedName>
</protein>
<evidence type="ECO:0000259" key="5">
    <source>
        <dbReference type="Pfam" id="PF07992"/>
    </source>
</evidence>
<dbReference type="Pfam" id="PF07992">
    <property type="entry name" value="Pyr_redox_2"/>
    <property type="match status" value="1"/>
</dbReference>
<evidence type="ECO:0000313" key="7">
    <source>
        <dbReference type="Proteomes" id="UP000629365"/>
    </source>
</evidence>
<feature type="domain" description="FAD/NAD(P)-binding" evidence="5">
    <location>
        <begin position="8"/>
        <end position="290"/>
    </location>
</feature>
<evidence type="ECO:0000256" key="2">
    <source>
        <dbReference type="ARBA" id="ARBA00022630"/>
    </source>
</evidence>
<evidence type="ECO:0000256" key="3">
    <source>
        <dbReference type="ARBA" id="ARBA00022827"/>
    </source>
</evidence>
<dbReference type="PROSITE" id="PS51257">
    <property type="entry name" value="PROKAR_LIPOPROTEIN"/>
    <property type="match status" value="1"/>
</dbReference>
<dbReference type="EMBL" id="BMCM01000001">
    <property type="protein sequence ID" value="GGD65679.1"/>
    <property type="molecule type" value="Genomic_DNA"/>
</dbReference>
<keyword evidence="3" id="KW-0274">FAD</keyword>
<evidence type="ECO:0000256" key="4">
    <source>
        <dbReference type="ARBA" id="ARBA00023002"/>
    </source>
</evidence>
<organism evidence="6 7">
    <name type="scientific">Microbacterium murale</name>
    <dbReference type="NCBI Taxonomy" id="1081040"/>
    <lineage>
        <taxon>Bacteria</taxon>
        <taxon>Bacillati</taxon>
        <taxon>Actinomycetota</taxon>
        <taxon>Actinomycetes</taxon>
        <taxon>Micrococcales</taxon>
        <taxon>Microbacteriaceae</taxon>
        <taxon>Microbacterium</taxon>
    </lineage>
</organism>
<evidence type="ECO:0000313" key="6">
    <source>
        <dbReference type="EMBL" id="GGD65679.1"/>
    </source>
</evidence>
<name>A0ABQ1RC93_9MICO</name>
<dbReference type="PRINTS" id="PR00368">
    <property type="entry name" value="FADPNR"/>
</dbReference>
<dbReference type="PANTHER" id="PTHR43557:SF2">
    <property type="entry name" value="RIESKE DOMAIN-CONTAINING PROTEIN-RELATED"/>
    <property type="match status" value="1"/>
</dbReference>
<dbReference type="InterPro" id="IPR023753">
    <property type="entry name" value="FAD/NAD-binding_dom"/>
</dbReference>
<dbReference type="InterPro" id="IPR050446">
    <property type="entry name" value="FAD-oxidoreductase/Apoptosis"/>
</dbReference>
<dbReference type="PRINTS" id="PR00411">
    <property type="entry name" value="PNDRDTASEI"/>
</dbReference>
<sequence length="378" mass="39656">MTINRLERVVVVGGGIAGLTACDTLRERGFDGDLVVIGSESHAAYSRPALSKALLKLDGDLTAHELSPATHGARELRGVSAIGLDIERRTVSLDDRDDLTYDGLVIATGSRARRLSDHPGELTLRGLDDAHALRDRLEGRPEVVVLGGGVLGMEIASGAVAAGCRVTLIATSEPMSRQLGAHVAGILTTSAREQGLRIVVTASASVDAEGERAVVRTADGSMYTADVLVSAVGDVPNTEWLGASGILSGGRLLADEYGRIAPGVVAAGDVTGWGPGAIRTPLWTSAIEQARAAASALLDPEAPALRFQNYFWTEQFGHSVKAVGPLPVRGAPEVLIGEPDATPSLLRWHGADGTRSVMAIDHRIPIPRLRRLTDASFD</sequence>
<dbReference type="SUPFAM" id="SSF51905">
    <property type="entry name" value="FAD/NAD(P)-binding domain"/>
    <property type="match status" value="1"/>
</dbReference>
<dbReference type="Proteomes" id="UP000629365">
    <property type="component" value="Unassembled WGS sequence"/>
</dbReference>
<reference evidence="7" key="1">
    <citation type="journal article" date="2019" name="Int. J. Syst. Evol. Microbiol.">
        <title>The Global Catalogue of Microorganisms (GCM) 10K type strain sequencing project: providing services to taxonomists for standard genome sequencing and annotation.</title>
        <authorList>
            <consortium name="The Broad Institute Genomics Platform"/>
            <consortium name="The Broad Institute Genome Sequencing Center for Infectious Disease"/>
            <person name="Wu L."/>
            <person name="Ma J."/>
        </authorList>
    </citation>
    <scope>NUCLEOTIDE SEQUENCE [LARGE SCALE GENOMIC DNA]</scope>
    <source>
        <strain evidence="7">CCM 7640</strain>
    </source>
</reference>
<evidence type="ECO:0000256" key="1">
    <source>
        <dbReference type="ARBA" id="ARBA00001974"/>
    </source>
</evidence>
<accession>A0ABQ1RC93</accession>
<dbReference type="RefSeq" id="WP_188435111.1">
    <property type="nucleotide sequence ID" value="NZ_BMCM01000001.1"/>
</dbReference>
<keyword evidence="7" id="KW-1185">Reference proteome</keyword>